<dbReference type="OrthoDB" id="1002106at2759"/>
<reference evidence="2" key="1">
    <citation type="journal article" date="2019" name="Plant Biotechnol. J.">
        <title>Genome sequencing of the Australian wild diploid species Gossypium australe highlights disease resistance and delayed gland morphogenesis.</title>
        <authorList>
            <person name="Cai Y."/>
            <person name="Cai X."/>
            <person name="Wang Q."/>
            <person name="Wang P."/>
            <person name="Zhang Y."/>
            <person name="Cai C."/>
            <person name="Xu Y."/>
            <person name="Wang K."/>
            <person name="Zhou Z."/>
            <person name="Wang C."/>
            <person name="Geng S."/>
            <person name="Li B."/>
            <person name="Dong Q."/>
            <person name="Hou Y."/>
            <person name="Wang H."/>
            <person name="Ai P."/>
            <person name="Liu Z."/>
            <person name="Yi F."/>
            <person name="Sun M."/>
            <person name="An G."/>
            <person name="Cheng J."/>
            <person name="Zhang Y."/>
            <person name="Shi Q."/>
            <person name="Xie Y."/>
            <person name="Shi X."/>
            <person name="Chang Y."/>
            <person name="Huang F."/>
            <person name="Chen Y."/>
            <person name="Hong S."/>
            <person name="Mi L."/>
            <person name="Sun Q."/>
            <person name="Zhang L."/>
            <person name="Zhou B."/>
            <person name="Peng R."/>
            <person name="Zhang X."/>
            <person name="Liu F."/>
        </authorList>
    </citation>
    <scope>NUCLEOTIDE SEQUENCE [LARGE SCALE GENOMIC DNA]</scope>
    <source>
        <strain evidence="2">cv. PA1801</strain>
    </source>
</reference>
<dbReference type="EMBL" id="SMMG02000009">
    <property type="protein sequence ID" value="KAA3462704.1"/>
    <property type="molecule type" value="Genomic_DNA"/>
</dbReference>
<evidence type="ECO:0000313" key="1">
    <source>
        <dbReference type="EMBL" id="KAA3462704.1"/>
    </source>
</evidence>
<comment type="caution">
    <text evidence="1">The sequence shown here is derived from an EMBL/GenBank/DDBJ whole genome shotgun (WGS) entry which is preliminary data.</text>
</comment>
<evidence type="ECO:0000313" key="2">
    <source>
        <dbReference type="Proteomes" id="UP000325315"/>
    </source>
</evidence>
<organism evidence="1 2">
    <name type="scientific">Gossypium australe</name>
    <dbReference type="NCBI Taxonomy" id="47621"/>
    <lineage>
        <taxon>Eukaryota</taxon>
        <taxon>Viridiplantae</taxon>
        <taxon>Streptophyta</taxon>
        <taxon>Embryophyta</taxon>
        <taxon>Tracheophyta</taxon>
        <taxon>Spermatophyta</taxon>
        <taxon>Magnoliopsida</taxon>
        <taxon>eudicotyledons</taxon>
        <taxon>Gunneridae</taxon>
        <taxon>Pentapetalae</taxon>
        <taxon>rosids</taxon>
        <taxon>malvids</taxon>
        <taxon>Malvales</taxon>
        <taxon>Malvaceae</taxon>
        <taxon>Malvoideae</taxon>
        <taxon>Gossypium</taxon>
    </lineage>
</organism>
<dbReference type="AlphaFoldDB" id="A0A5B6V0X3"/>
<proteinExistence type="predicted"/>
<name>A0A5B6V0X3_9ROSI</name>
<keyword evidence="2" id="KW-1185">Reference proteome</keyword>
<sequence>MHRRKINRITALRNTNGDWLEKPGKLGEIPSSRFLSLEDSDINFLQKEVTDEEIKATLFDMAPLKALGSDGYHVFFFQNQWDNIGGAVYAWVKEVFNGRHINPELNNTNRSYHKDWPTRRNIPIQTNKPL</sequence>
<gene>
    <name evidence="1" type="ORF">EPI10_029166</name>
</gene>
<dbReference type="Proteomes" id="UP000325315">
    <property type="component" value="Unassembled WGS sequence"/>
</dbReference>
<protein>
    <submittedName>
        <fullName evidence="1">Tyrosine decarboxylase 1-like</fullName>
    </submittedName>
</protein>
<accession>A0A5B6V0X3</accession>